<dbReference type="Proteomes" id="UP000221165">
    <property type="component" value="Unassembled WGS sequence"/>
</dbReference>
<dbReference type="GO" id="GO:0005869">
    <property type="term" value="C:dynactin complex"/>
    <property type="evidence" value="ECO:0007669"/>
    <property type="project" value="InterPro"/>
</dbReference>
<comment type="caution">
    <text evidence="1">The sequence shown here is derived from an EMBL/GenBank/DDBJ whole genome shotgun (WGS) entry which is preliminary data.</text>
</comment>
<dbReference type="VEuPathDB" id="ToxoDB:CSUI_009953"/>
<evidence type="ECO:0000313" key="1">
    <source>
        <dbReference type="EMBL" id="PHJ16234.1"/>
    </source>
</evidence>
<proteinExistence type="predicted"/>
<dbReference type="OrthoDB" id="16729at2759"/>
<dbReference type="RefSeq" id="XP_067917963.1">
    <property type="nucleotide sequence ID" value="XM_068070061.1"/>
</dbReference>
<name>A0A2C6KIK6_9APIC</name>
<dbReference type="InterPro" id="IPR009991">
    <property type="entry name" value="DCTN3"/>
</dbReference>
<keyword evidence="2" id="KW-1185">Reference proteome</keyword>
<gene>
    <name evidence="1" type="ORF">CSUI_009953</name>
</gene>
<reference evidence="1 2" key="1">
    <citation type="journal article" date="2017" name="Int. J. Parasitol.">
        <title>The genome of the protozoan parasite Cystoisospora suis and a reverse vaccinology approach to identify vaccine candidates.</title>
        <authorList>
            <person name="Palmieri N."/>
            <person name="Shrestha A."/>
            <person name="Ruttkowski B."/>
            <person name="Beck T."/>
            <person name="Vogl C."/>
            <person name="Tomley F."/>
            <person name="Blake D.P."/>
            <person name="Joachim A."/>
        </authorList>
    </citation>
    <scope>NUCLEOTIDE SEQUENCE [LARGE SCALE GENOMIC DNA]</scope>
    <source>
        <strain evidence="1 2">Wien I</strain>
    </source>
</reference>
<dbReference type="EMBL" id="MIGC01006396">
    <property type="protein sequence ID" value="PHJ16234.1"/>
    <property type="molecule type" value="Genomic_DNA"/>
</dbReference>
<protein>
    <submittedName>
        <fullName evidence="1">Uncharacterized protein</fullName>
    </submittedName>
</protein>
<dbReference type="Pfam" id="PF07426">
    <property type="entry name" value="Dynactin_p22"/>
    <property type="match status" value="1"/>
</dbReference>
<sequence>MDVEKQQRLLDEIERRLMLCEEAIGMDPARQKAMASLGMNTPASTADFHSSLVMNICRLHHQTTQLFRGNLLEMEERYQQMKVWLENEQVAAAKLILTLEAKRTYVLQHEEMLRNAAAQLRQLHELEQFVNPPQLAEMESFKKRMEDIDARGNALTERAVRLEGRVMNIAQVYNTTMNMLASVFEEWHEQLTEEEANPTKTI</sequence>
<dbReference type="GO" id="GO:0061640">
    <property type="term" value="P:cytoskeleton-dependent cytokinesis"/>
    <property type="evidence" value="ECO:0007669"/>
    <property type="project" value="InterPro"/>
</dbReference>
<dbReference type="AlphaFoldDB" id="A0A2C6KIK6"/>
<accession>A0A2C6KIK6</accession>
<dbReference type="GeneID" id="94433272"/>
<evidence type="ECO:0000313" key="2">
    <source>
        <dbReference type="Proteomes" id="UP000221165"/>
    </source>
</evidence>
<organism evidence="1 2">
    <name type="scientific">Cystoisospora suis</name>
    <dbReference type="NCBI Taxonomy" id="483139"/>
    <lineage>
        <taxon>Eukaryota</taxon>
        <taxon>Sar</taxon>
        <taxon>Alveolata</taxon>
        <taxon>Apicomplexa</taxon>
        <taxon>Conoidasida</taxon>
        <taxon>Coccidia</taxon>
        <taxon>Eucoccidiorida</taxon>
        <taxon>Eimeriorina</taxon>
        <taxon>Sarcocystidae</taxon>
        <taxon>Cystoisospora</taxon>
    </lineage>
</organism>